<protein>
    <submittedName>
        <fullName evidence="1">Uncharacterized protein</fullName>
    </submittedName>
</protein>
<sequence>AKTAKRSTRVIDQLKLSAIGVTTVERYTLGIGSS</sequence>
<gene>
    <name evidence="1" type="ORF">METZ01_LOCUS449372</name>
</gene>
<evidence type="ECO:0000313" key="1">
    <source>
        <dbReference type="EMBL" id="SVD96518.1"/>
    </source>
</evidence>
<feature type="non-terminal residue" evidence="1">
    <location>
        <position position="1"/>
    </location>
</feature>
<proteinExistence type="predicted"/>
<name>A0A382ZPB5_9ZZZZ</name>
<organism evidence="1">
    <name type="scientific">marine metagenome</name>
    <dbReference type="NCBI Taxonomy" id="408172"/>
    <lineage>
        <taxon>unclassified sequences</taxon>
        <taxon>metagenomes</taxon>
        <taxon>ecological metagenomes</taxon>
    </lineage>
</organism>
<dbReference type="EMBL" id="UINC01185019">
    <property type="protein sequence ID" value="SVD96518.1"/>
    <property type="molecule type" value="Genomic_DNA"/>
</dbReference>
<accession>A0A382ZPB5</accession>
<reference evidence="1" key="1">
    <citation type="submission" date="2018-05" db="EMBL/GenBank/DDBJ databases">
        <authorList>
            <person name="Lanie J.A."/>
            <person name="Ng W.-L."/>
            <person name="Kazmierczak K.M."/>
            <person name="Andrzejewski T.M."/>
            <person name="Davidsen T.M."/>
            <person name="Wayne K.J."/>
            <person name="Tettelin H."/>
            <person name="Glass J.I."/>
            <person name="Rusch D."/>
            <person name="Podicherti R."/>
            <person name="Tsui H.-C.T."/>
            <person name="Winkler M.E."/>
        </authorList>
    </citation>
    <scope>NUCLEOTIDE SEQUENCE</scope>
</reference>
<dbReference type="AlphaFoldDB" id="A0A382ZPB5"/>